<sequence length="134" mass="15119">MAPSSNLDSLGIYPRTSPSSSSGSLDIIVGSPSSPPPTLVSPRVGQASVDDLQFQMNALSDLLNKIQLRSQAELHYYVQRIQELEMHATHAFEHVSEVQSYIEQKIVILEANLRMAKTNLMEAYEEINRWRELY</sequence>
<comment type="caution">
    <text evidence="3">The sequence shown here is derived from an EMBL/GenBank/DDBJ whole genome shotgun (WGS) entry which is preliminary data.</text>
</comment>
<accession>A0A2P5EUW7</accession>
<keyword evidence="1" id="KW-0175">Coiled coil</keyword>
<reference evidence="4" key="1">
    <citation type="submission" date="2016-06" db="EMBL/GenBank/DDBJ databases">
        <title>Parallel loss of symbiosis genes in relatives of nitrogen-fixing non-legume Parasponia.</title>
        <authorList>
            <person name="Van Velzen R."/>
            <person name="Holmer R."/>
            <person name="Bu F."/>
            <person name="Rutten L."/>
            <person name="Van Zeijl A."/>
            <person name="Liu W."/>
            <person name="Santuari L."/>
            <person name="Cao Q."/>
            <person name="Sharma T."/>
            <person name="Shen D."/>
            <person name="Roswanjaya Y."/>
            <person name="Wardhani T."/>
            <person name="Kalhor M.S."/>
            <person name="Jansen J."/>
            <person name="Van den Hoogen J."/>
            <person name="Gungor B."/>
            <person name="Hartog M."/>
            <person name="Hontelez J."/>
            <person name="Verver J."/>
            <person name="Yang W.-C."/>
            <person name="Schijlen E."/>
            <person name="Repin R."/>
            <person name="Schilthuizen M."/>
            <person name="Schranz E."/>
            <person name="Heidstra R."/>
            <person name="Miyata K."/>
            <person name="Fedorova E."/>
            <person name="Kohlen W."/>
            <person name="Bisseling T."/>
            <person name="Smit S."/>
            <person name="Geurts R."/>
        </authorList>
    </citation>
    <scope>NUCLEOTIDE SEQUENCE [LARGE SCALE GENOMIC DNA]</scope>
    <source>
        <strain evidence="4">cv. RG33-2</strain>
    </source>
</reference>
<feature type="region of interest" description="Disordered" evidence="2">
    <location>
        <begin position="1"/>
        <end position="42"/>
    </location>
</feature>
<dbReference type="Proteomes" id="UP000237000">
    <property type="component" value="Unassembled WGS sequence"/>
</dbReference>
<name>A0A2P5EUW7_TREOI</name>
<evidence type="ECO:0000313" key="3">
    <source>
        <dbReference type="EMBL" id="PON89333.1"/>
    </source>
</evidence>
<evidence type="ECO:0000256" key="1">
    <source>
        <dbReference type="SAM" id="Coils"/>
    </source>
</evidence>
<gene>
    <name evidence="3" type="ORF">TorRG33x02_148760</name>
</gene>
<dbReference type="OrthoDB" id="10562249at2759"/>
<protein>
    <submittedName>
        <fullName evidence="3">Uncharacterized protein</fullName>
    </submittedName>
</protein>
<dbReference type="InParanoid" id="A0A2P5EUW7"/>
<keyword evidence="4" id="KW-1185">Reference proteome</keyword>
<feature type="coiled-coil region" evidence="1">
    <location>
        <begin position="106"/>
        <end position="133"/>
    </location>
</feature>
<dbReference type="EMBL" id="JXTC01000095">
    <property type="protein sequence ID" value="PON89333.1"/>
    <property type="molecule type" value="Genomic_DNA"/>
</dbReference>
<dbReference type="AlphaFoldDB" id="A0A2P5EUW7"/>
<organism evidence="3 4">
    <name type="scientific">Trema orientale</name>
    <name type="common">Charcoal tree</name>
    <name type="synonym">Celtis orientalis</name>
    <dbReference type="NCBI Taxonomy" id="63057"/>
    <lineage>
        <taxon>Eukaryota</taxon>
        <taxon>Viridiplantae</taxon>
        <taxon>Streptophyta</taxon>
        <taxon>Embryophyta</taxon>
        <taxon>Tracheophyta</taxon>
        <taxon>Spermatophyta</taxon>
        <taxon>Magnoliopsida</taxon>
        <taxon>eudicotyledons</taxon>
        <taxon>Gunneridae</taxon>
        <taxon>Pentapetalae</taxon>
        <taxon>rosids</taxon>
        <taxon>fabids</taxon>
        <taxon>Rosales</taxon>
        <taxon>Cannabaceae</taxon>
        <taxon>Trema</taxon>
    </lineage>
</organism>
<evidence type="ECO:0000256" key="2">
    <source>
        <dbReference type="SAM" id="MobiDB-lite"/>
    </source>
</evidence>
<evidence type="ECO:0000313" key="4">
    <source>
        <dbReference type="Proteomes" id="UP000237000"/>
    </source>
</evidence>
<proteinExistence type="predicted"/>